<dbReference type="Pfam" id="PF02272">
    <property type="entry name" value="DHHA1"/>
    <property type="match status" value="1"/>
</dbReference>
<dbReference type="InterPro" id="IPR001667">
    <property type="entry name" value="DDH_dom"/>
</dbReference>
<dbReference type="GO" id="GO:0003676">
    <property type="term" value="F:nucleic acid binding"/>
    <property type="evidence" value="ECO:0007669"/>
    <property type="project" value="InterPro"/>
</dbReference>
<dbReference type="InterPro" id="IPR003156">
    <property type="entry name" value="DHHA1_dom"/>
</dbReference>
<protein>
    <submittedName>
        <fullName evidence="3">DHH family phosphoesterase</fullName>
    </submittedName>
</protein>
<evidence type="ECO:0000259" key="2">
    <source>
        <dbReference type="Pfam" id="PF02272"/>
    </source>
</evidence>
<proteinExistence type="predicted"/>
<dbReference type="Gene3D" id="3.90.1640.10">
    <property type="entry name" value="inorganic pyrophosphatase (n-terminal core)"/>
    <property type="match status" value="1"/>
</dbReference>
<sequence length="309" mass="34707">MFSIISEHIQQYETIIIHRHVRPDPDALGSQLGFKALIKQAFPEKKVYAVGEEEPSLAFFGKMDTIEDDVYKGALVIVCDTANTERISDQRYKLGEVVIKFDHHPNEEPYGDLVYVDTTVSSTSELVIAFTEVARVFKLTEEVAFLLYGGIVGDTGRFRFRNTTADTLRRTATLLETGFDSNEFYRNLYKRSLNIVRLEGYVLQNFEVIQGKVGVIKLTAEQLHRFGVTANESSLLVNCFADVEGLEAWAFFVEESETKIRCRLRSKSVTINEIAKRHAGGGHPVAAGATAYSWEETDVITTELVEACT</sequence>
<feature type="domain" description="DDH" evidence="1">
    <location>
        <begin position="15"/>
        <end position="151"/>
    </location>
</feature>
<dbReference type="Pfam" id="PF01368">
    <property type="entry name" value="DHH"/>
    <property type="match status" value="1"/>
</dbReference>
<feature type="domain" description="DHHA1" evidence="2">
    <location>
        <begin position="222"/>
        <end position="304"/>
    </location>
</feature>
<reference evidence="3 4" key="1">
    <citation type="submission" date="2017-07" db="EMBL/GenBank/DDBJ databases">
        <title>Isolation and whole genome analysis of endospore-forming bacteria from heroin.</title>
        <authorList>
            <person name="Kalinowski J."/>
            <person name="Ahrens B."/>
            <person name="Al-Dilaimi A."/>
            <person name="Winkler A."/>
            <person name="Wibberg D."/>
            <person name="Schleenbecker U."/>
            <person name="Ruckert C."/>
            <person name="Wolfel R."/>
            <person name="Grass G."/>
        </authorList>
    </citation>
    <scope>NUCLEOTIDE SEQUENCE [LARGE SCALE GENOMIC DNA]</scope>
    <source>
        <strain evidence="3 4">7539</strain>
    </source>
</reference>
<evidence type="ECO:0000313" key="3">
    <source>
        <dbReference type="EMBL" id="PAE89601.1"/>
    </source>
</evidence>
<name>A0A268P1S5_SHOCL</name>
<evidence type="ECO:0000313" key="4">
    <source>
        <dbReference type="Proteomes" id="UP000216207"/>
    </source>
</evidence>
<dbReference type="PANTHER" id="PTHR47618">
    <property type="entry name" value="BIFUNCTIONAL OLIGORIBONUCLEASE AND PAP PHOSPHATASE NRNA"/>
    <property type="match status" value="1"/>
</dbReference>
<dbReference type="Proteomes" id="UP000216207">
    <property type="component" value="Unassembled WGS sequence"/>
</dbReference>
<gene>
    <name evidence="3" type="ORF">CHH72_06915</name>
</gene>
<evidence type="ECO:0000259" key="1">
    <source>
        <dbReference type="Pfam" id="PF01368"/>
    </source>
</evidence>
<dbReference type="AlphaFoldDB" id="A0A268P1S5"/>
<dbReference type="SUPFAM" id="SSF64182">
    <property type="entry name" value="DHH phosphoesterases"/>
    <property type="match status" value="1"/>
</dbReference>
<dbReference type="InterPro" id="IPR051319">
    <property type="entry name" value="Oligoribo/pAp-PDE_c-di-AMP_PDE"/>
</dbReference>
<accession>A0A268P1S5</accession>
<dbReference type="PANTHER" id="PTHR47618:SF1">
    <property type="entry name" value="BIFUNCTIONAL OLIGORIBONUCLEASE AND PAP PHOSPHATASE NRNA"/>
    <property type="match status" value="1"/>
</dbReference>
<dbReference type="EMBL" id="NPCC01000007">
    <property type="protein sequence ID" value="PAE89601.1"/>
    <property type="molecule type" value="Genomic_DNA"/>
</dbReference>
<comment type="caution">
    <text evidence="3">The sequence shown here is derived from an EMBL/GenBank/DDBJ whole genome shotgun (WGS) entry which is preliminary data.</text>
</comment>
<dbReference type="InterPro" id="IPR038763">
    <property type="entry name" value="DHH_sf"/>
</dbReference>
<dbReference type="RefSeq" id="WP_095326329.1">
    <property type="nucleotide sequence ID" value="NZ_NPCC01000007.1"/>
</dbReference>
<dbReference type="Gene3D" id="3.10.310.30">
    <property type="match status" value="1"/>
</dbReference>
<organism evidence="3 4">
    <name type="scientific">Shouchella clausii</name>
    <name type="common">Alkalihalobacillus clausii</name>
    <dbReference type="NCBI Taxonomy" id="79880"/>
    <lineage>
        <taxon>Bacteria</taxon>
        <taxon>Bacillati</taxon>
        <taxon>Bacillota</taxon>
        <taxon>Bacilli</taxon>
        <taxon>Bacillales</taxon>
        <taxon>Bacillaceae</taxon>
        <taxon>Shouchella</taxon>
    </lineage>
</organism>